<evidence type="ECO:0000313" key="4">
    <source>
        <dbReference type="Proteomes" id="UP000825367"/>
    </source>
</evidence>
<proteinExistence type="predicted"/>
<organism evidence="3 4">
    <name type="scientific">Mycolicibacterium pallens</name>
    <dbReference type="NCBI Taxonomy" id="370524"/>
    <lineage>
        <taxon>Bacteria</taxon>
        <taxon>Bacillati</taxon>
        <taxon>Actinomycetota</taxon>
        <taxon>Actinomycetes</taxon>
        <taxon>Mycobacteriales</taxon>
        <taxon>Mycobacteriaceae</taxon>
        <taxon>Mycolicibacterium</taxon>
    </lineage>
</organism>
<sequence>MGLDPEQRQQRQVTNEAAEEAAAHSNWTYPWPPAGDGAAHPAGEGDVGSSNAGGDRATVDSSIRTSRAGQPDQPAGQPSQWTRVVVAATIAGCAVLLWKRRLTVRRRRDLTQYGGS</sequence>
<evidence type="ECO:0000313" key="3">
    <source>
        <dbReference type="EMBL" id="QYL14591.1"/>
    </source>
</evidence>
<feature type="compositionally biased region" description="Low complexity" evidence="1">
    <location>
        <begin position="34"/>
        <end position="44"/>
    </location>
</feature>
<evidence type="ECO:0000256" key="2">
    <source>
        <dbReference type="SAM" id="Phobius"/>
    </source>
</evidence>
<keyword evidence="2" id="KW-0812">Transmembrane</keyword>
<feature type="region of interest" description="Disordered" evidence="1">
    <location>
        <begin position="1"/>
        <end position="80"/>
    </location>
</feature>
<keyword evidence="2" id="KW-1133">Transmembrane helix</keyword>
<gene>
    <name evidence="3" type="ORF">K0O64_15365</name>
</gene>
<accession>A0ABX8V9Y3</accession>
<reference evidence="3 4" key="1">
    <citation type="submission" date="2021-07" db="EMBL/GenBank/DDBJ databases">
        <title>Whole genome sequencing of non-tuberculosis mycobacteria type-strains.</title>
        <authorList>
            <person name="Igarashi Y."/>
            <person name="Osugi A."/>
            <person name="Mitarai S."/>
        </authorList>
    </citation>
    <scope>NUCLEOTIDE SEQUENCE [LARGE SCALE GENOMIC DNA]</scope>
    <source>
        <strain evidence="3 4">JCM 16370</strain>
    </source>
</reference>
<keyword evidence="4" id="KW-1185">Reference proteome</keyword>
<dbReference type="EMBL" id="CP080333">
    <property type="protein sequence ID" value="QYL14591.1"/>
    <property type="molecule type" value="Genomic_DNA"/>
</dbReference>
<feature type="compositionally biased region" description="Polar residues" evidence="1">
    <location>
        <begin position="59"/>
        <end position="68"/>
    </location>
</feature>
<dbReference type="RefSeq" id="WP_071944537.1">
    <property type="nucleotide sequence ID" value="NZ_BAAAVX010000038.1"/>
</dbReference>
<keyword evidence="2" id="KW-0472">Membrane</keyword>
<feature type="transmembrane region" description="Helical" evidence="2">
    <location>
        <begin position="81"/>
        <end position="98"/>
    </location>
</feature>
<name>A0ABX8V9Y3_9MYCO</name>
<dbReference type="Proteomes" id="UP000825367">
    <property type="component" value="Chromosome"/>
</dbReference>
<protein>
    <submittedName>
        <fullName evidence="3">Uncharacterized protein</fullName>
    </submittedName>
</protein>
<evidence type="ECO:0000256" key="1">
    <source>
        <dbReference type="SAM" id="MobiDB-lite"/>
    </source>
</evidence>